<name>A0AA37I3G1_XYLRU</name>
<proteinExistence type="predicted"/>
<dbReference type="AlphaFoldDB" id="A0AA37I3G1"/>
<accession>A0AA37I3G1</accession>
<dbReference type="Proteomes" id="UP000887097">
    <property type="component" value="Unassembled WGS sequence"/>
</dbReference>
<organism evidence="2 3">
    <name type="scientific">Xylanibacter ruminicola</name>
    <name type="common">Prevotella ruminicola</name>
    <dbReference type="NCBI Taxonomy" id="839"/>
    <lineage>
        <taxon>Bacteria</taxon>
        <taxon>Pseudomonadati</taxon>
        <taxon>Bacteroidota</taxon>
        <taxon>Bacteroidia</taxon>
        <taxon>Bacteroidales</taxon>
        <taxon>Prevotellaceae</taxon>
        <taxon>Xylanibacter</taxon>
    </lineage>
</organism>
<dbReference type="GeneID" id="31501955"/>
<dbReference type="NCBIfam" id="TIGR01200">
    <property type="entry name" value="GLPGLI"/>
    <property type="match status" value="1"/>
</dbReference>
<dbReference type="RefSeq" id="WP_041386226.1">
    <property type="nucleotide sequence ID" value="NZ_BPTT01000001.1"/>
</dbReference>
<evidence type="ECO:0000256" key="1">
    <source>
        <dbReference type="SAM" id="SignalP"/>
    </source>
</evidence>
<comment type="caution">
    <text evidence="2">The sequence shown here is derived from an EMBL/GenBank/DDBJ whole genome shotgun (WGS) entry which is preliminary data.</text>
</comment>
<feature type="signal peptide" evidence="1">
    <location>
        <begin position="1"/>
        <end position="20"/>
    </location>
</feature>
<dbReference type="Pfam" id="PF09697">
    <property type="entry name" value="Porph_ging"/>
    <property type="match status" value="1"/>
</dbReference>
<evidence type="ECO:0008006" key="4">
    <source>
        <dbReference type="Google" id="ProtNLM"/>
    </source>
</evidence>
<feature type="chain" id="PRO_5041447755" description="GLPGLI family protein" evidence="1">
    <location>
        <begin position="21"/>
        <end position="298"/>
    </location>
</feature>
<gene>
    <name evidence="2" type="ORF">PRMUPPPA20_29390</name>
</gene>
<keyword evidence="1" id="KW-0732">Signal</keyword>
<dbReference type="InterPro" id="IPR005901">
    <property type="entry name" value="GLPGLI"/>
</dbReference>
<evidence type="ECO:0000313" key="2">
    <source>
        <dbReference type="EMBL" id="GJG34830.1"/>
    </source>
</evidence>
<dbReference type="EMBL" id="BPTT01000001">
    <property type="protein sequence ID" value="GJG34830.1"/>
    <property type="molecule type" value="Genomic_DNA"/>
</dbReference>
<reference evidence="2" key="1">
    <citation type="submission" date="2021-08" db="EMBL/GenBank/DDBJ databases">
        <title>Prevotella lacticifex sp. nov., isolated from rumen of cow.</title>
        <authorList>
            <person name="Shinkai T."/>
            <person name="Ikeyama N."/>
            <person name="Kumagai M."/>
            <person name="Ohmori H."/>
            <person name="Sakamoto M."/>
            <person name="Ohkuma M."/>
            <person name="Mitsumori M."/>
        </authorList>
    </citation>
    <scope>NUCLEOTIDE SEQUENCE</scope>
    <source>
        <strain evidence="2">JCM 8259</strain>
    </source>
</reference>
<protein>
    <recommendedName>
        <fullName evidence="4">GLPGLI family protein</fullName>
    </recommendedName>
</protein>
<evidence type="ECO:0000313" key="3">
    <source>
        <dbReference type="Proteomes" id="UP000887097"/>
    </source>
</evidence>
<sequence length="298" mass="34238">MKKRVLFIALASALVSTMMAQEVEHRKEVYVIKAGKASGISTATPVEQKEIGKAVMEFMYDYKYLTDTTDVSRNETDRMTLQVTYGMSKFTSFRAMQIDSLIRVSTAEQIRANPDSYIGGETFSIYKNYPQGRFTVIDKVSTDWFHYEEDIPVQEWILTDDTCNILGYECKSAVCDFRGRRWTAFYTDSVPVADGPWKFGGLPGFIMQVYDEGHQYEFTCVGINSKADRVMTIPEVPFNKTTRPKFYATKLRFDTDPFGYMMNVNGVNVQVKGADGQPRTDITQPRTLQYDYIERDWK</sequence>